<dbReference type="AlphaFoldDB" id="A0A9P8RM81"/>
<dbReference type="Proteomes" id="UP000750711">
    <property type="component" value="Unassembled WGS sequence"/>
</dbReference>
<proteinExistence type="predicted"/>
<evidence type="ECO:0000259" key="2">
    <source>
        <dbReference type="PROSITE" id="PS50097"/>
    </source>
</evidence>
<feature type="compositionally biased region" description="Basic and acidic residues" evidence="1">
    <location>
        <begin position="121"/>
        <end position="139"/>
    </location>
</feature>
<dbReference type="PANTHER" id="PTHR47843:SF5">
    <property type="entry name" value="BTB_POZ DOMAIN PROTEIN"/>
    <property type="match status" value="1"/>
</dbReference>
<dbReference type="PANTHER" id="PTHR47843">
    <property type="entry name" value="BTB DOMAIN-CONTAINING PROTEIN-RELATED"/>
    <property type="match status" value="1"/>
</dbReference>
<comment type="caution">
    <text evidence="3">The sequence shown here is derived from an EMBL/GenBank/DDBJ whole genome shotgun (WGS) entry which is preliminary data.</text>
</comment>
<dbReference type="InterPro" id="IPR011333">
    <property type="entry name" value="SKP1/BTB/POZ_sf"/>
</dbReference>
<evidence type="ECO:0000313" key="3">
    <source>
        <dbReference type="EMBL" id="KAH0556377.1"/>
    </source>
</evidence>
<dbReference type="PROSITE" id="PS50097">
    <property type="entry name" value="BTB"/>
    <property type="match status" value="1"/>
</dbReference>
<dbReference type="Pfam" id="PF00651">
    <property type="entry name" value="BTB"/>
    <property type="match status" value="1"/>
</dbReference>
<sequence length="320" mass="35646">MASIYTSLASLLFADKYSDLTITCGGRTFKAHRAVVCSQSAFFAKACDGGFKESISRVVDLPDDDPYILERLLQFLYTGTYEDDEYPALNGPSLFATMTPEEVQEELGQAPGINATGVSNAHEEVPEIESRDPTHTPGDKDDESDGSDGDYVEEEGEGGEGESEEQSEIEYNDFDESGGDDCAANLTEDTKEGSHQTDGPHSLFTSLRVYVMADKFSVPALKLLARKRFYRTAERVYVTCEDFPAVVDEMYRSTPPNDIAMRDIACRLIASQYSTERVLRERVDPVMREHGNLAVGVLNYMVYFFWISGHRFSKEDNTAL</sequence>
<protein>
    <recommendedName>
        <fullName evidence="2">BTB domain-containing protein</fullName>
    </recommendedName>
</protein>
<dbReference type="EMBL" id="JAGHQM010001120">
    <property type="protein sequence ID" value="KAH0556377.1"/>
    <property type="molecule type" value="Genomic_DNA"/>
</dbReference>
<reference evidence="3" key="1">
    <citation type="submission" date="2021-03" db="EMBL/GenBank/DDBJ databases">
        <title>Comparative genomics and phylogenomic investigation of the class Geoglossomycetes provide insights into ecological specialization and systematics.</title>
        <authorList>
            <person name="Melie T."/>
            <person name="Pirro S."/>
            <person name="Miller A.N."/>
            <person name="Quandt A."/>
        </authorList>
    </citation>
    <scope>NUCLEOTIDE SEQUENCE</scope>
    <source>
        <strain evidence="3">CAQ_001_2017</strain>
    </source>
</reference>
<dbReference type="SUPFAM" id="SSF54695">
    <property type="entry name" value="POZ domain"/>
    <property type="match status" value="1"/>
</dbReference>
<feature type="region of interest" description="Disordered" evidence="1">
    <location>
        <begin position="112"/>
        <end position="200"/>
    </location>
</feature>
<name>A0A9P8RM81_9PEZI</name>
<dbReference type="SMART" id="SM00225">
    <property type="entry name" value="BTB"/>
    <property type="match status" value="1"/>
</dbReference>
<feature type="compositionally biased region" description="Acidic residues" evidence="1">
    <location>
        <begin position="140"/>
        <end position="179"/>
    </location>
</feature>
<dbReference type="Gene3D" id="3.30.710.10">
    <property type="entry name" value="Potassium Channel Kv1.1, Chain A"/>
    <property type="match status" value="1"/>
</dbReference>
<organism evidence="3 4">
    <name type="scientific">Trichoglossum hirsutum</name>
    <dbReference type="NCBI Taxonomy" id="265104"/>
    <lineage>
        <taxon>Eukaryota</taxon>
        <taxon>Fungi</taxon>
        <taxon>Dikarya</taxon>
        <taxon>Ascomycota</taxon>
        <taxon>Pezizomycotina</taxon>
        <taxon>Geoglossomycetes</taxon>
        <taxon>Geoglossales</taxon>
        <taxon>Geoglossaceae</taxon>
        <taxon>Trichoglossum</taxon>
    </lineage>
</organism>
<evidence type="ECO:0000313" key="4">
    <source>
        <dbReference type="Proteomes" id="UP000750711"/>
    </source>
</evidence>
<evidence type="ECO:0000256" key="1">
    <source>
        <dbReference type="SAM" id="MobiDB-lite"/>
    </source>
</evidence>
<feature type="domain" description="BTB" evidence="2">
    <location>
        <begin position="18"/>
        <end position="85"/>
    </location>
</feature>
<dbReference type="CDD" id="cd18186">
    <property type="entry name" value="BTB_POZ_ZBTB_KLHL-like"/>
    <property type="match status" value="1"/>
</dbReference>
<dbReference type="InterPro" id="IPR000210">
    <property type="entry name" value="BTB/POZ_dom"/>
</dbReference>
<keyword evidence="4" id="KW-1185">Reference proteome</keyword>
<gene>
    <name evidence="3" type="ORF">GP486_005700</name>
</gene>
<accession>A0A9P8RM81</accession>